<gene>
    <name evidence="18" type="ORF">SAMN04487955_111107</name>
</gene>
<dbReference type="SUPFAM" id="SSF52540">
    <property type="entry name" value="P-loop containing nucleoside triphosphate hydrolases"/>
    <property type="match status" value="1"/>
</dbReference>
<dbReference type="PANTHER" id="PTHR34848:SF1">
    <property type="entry name" value="BIFUNCTIONAL ADENOSYLCOBALAMIN BIOSYNTHESIS PROTEIN COBU"/>
    <property type="match status" value="1"/>
</dbReference>
<evidence type="ECO:0000256" key="16">
    <source>
        <dbReference type="ARBA" id="ARBA00029570"/>
    </source>
</evidence>
<dbReference type="GO" id="GO:0005525">
    <property type="term" value="F:GTP binding"/>
    <property type="evidence" value="ECO:0007669"/>
    <property type="project" value="UniProtKB-KW"/>
</dbReference>
<dbReference type="OrthoDB" id="9788370at2"/>
<evidence type="ECO:0000256" key="7">
    <source>
        <dbReference type="ARBA" id="ARBA00007490"/>
    </source>
</evidence>
<evidence type="ECO:0000256" key="8">
    <source>
        <dbReference type="ARBA" id="ARBA00012016"/>
    </source>
</evidence>
<dbReference type="AlphaFoldDB" id="A0A1I7JNF4"/>
<keyword evidence="18" id="KW-0548">Nucleotidyltransferase</keyword>
<protein>
    <recommendedName>
        <fullName evidence="16">Adenosylcobinamide kinase</fullName>
        <ecNumber evidence="8">2.7.1.156</ecNumber>
        <ecNumber evidence="9">2.7.7.62</ecNumber>
    </recommendedName>
    <alternativeName>
        <fullName evidence="17">Adenosylcobinamide-phosphate guanylyltransferase</fullName>
    </alternativeName>
</protein>
<dbReference type="InterPro" id="IPR027417">
    <property type="entry name" value="P-loop_NTPase"/>
</dbReference>
<dbReference type="Proteomes" id="UP000198693">
    <property type="component" value="Unassembled WGS sequence"/>
</dbReference>
<dbReference type="PANTHER" id="PTHR34848">
    <property type="match status" value="1"/>
</dbReference>
<dbReference type="GO" id="GO:0043752">
    <property type="term" value="F:adenosylcobinamide kinase activity"/>
    <property type="evidence" value="ECO:0007669"/>
    <property type="project" value="UniProtKB-EC"/>
</dbReference>
<dbReference type="EC" id="2.7.1.156" evidence="8"/>
<dbReference type="Pfam" id="PF02283">
    <property type="entry name" value="CobU"/>
    <property type="match status" value="1"/>
</dbReference>
<evidence type="ECO:0000256" key="13">
    <source>
        <dbReference type="ARBA" id="ARBA00022777"/>
    </source>
</evidence>
<keyword evidence="12" id="KW-0547">Nucleotide-binding</keyword>
<dbReference type="Gene3D" id="3.40.50.300">
    <property type="entry name" value="P-loop containing nucleotide triphosphate hydrolases"/>
    <property type="match status" value="1"/>
</dbReference>
<evidence type="ECO:0000256" key="2">
    <source>
        <dbReference type="ARBA" id="ARBA00000711"/>
    </source>
</evidence>
<organism evidence="18 19">
    <name type="scientific">Halomonas korlensis</name>
    <dbReference type="NCBI Taxonomy" id="463301"/>
    <lineage>
        <taxon>Bacteria</taxon>
        <taxon>Pseudomonadati</taxon>
        <taxon>Pseudomonadota</taxon>
        <taxon>Gammaproteobacteria</taxon>
        <taxon>Oceanospirillales</taxon>
        <taxon>Halomonadaceae</taxon>
        <taxon>Halomonas</taxon>
    </lineage>
</organism>
<comment type="pathway">
    <text evidence="5">Cofactor biosynthesis; adenosylcobalamin biosynthesis; adenosylcobalamin from cob(II)yrinate a,c-diamide: step 6/7.</text>
</comment>
<keyword evidence="14" id="KW-0067">ATP-binding</keyword>
<dbReference type="InterPro" id="IPR003203">
    <property type="entry name" value="CobU/CobP"/>
</dbReference>
<dbReference type="EC" id="2.7.7.62" evidence="9"/>
<evidence type="ECO:0000256" key="12">
    <source>
        <dbReference type="ARBA" id="ARBA00022741"/>
    </source>
</evidence>
<evidence type="ECO:0000256" key="5">
    <source>
        <dbReference type="ARBA" id="ARBA00004692"/>
    </source>
</evidence>
<evidence type="ECO:0000256" key="17">
    <source>
        <dbReference type="ARBA" id="ARBA00030571"/>
    </source>
</evidence>
<keyword evidence="10" id="KW-0169">Cobalamin biosynthesis</keyword>
<keyword evidence="15" id="KW-0342">GTP-binding</keyword>
<comment type="catalytic activity">
    <reaction evidence="2">
        <text>adenosylcob(III)inamide phosphate + GTP + H(+) = adenosylcob(III)inamide-GDP + diphosphate</text>
        <dbReference type="Rhea" id="RHEA:22712"/>
        <dbReference type="ChEBI" id="CHEBI:15378"/>
        <dbReference type="ChEBI" id="CHEBI:33019"/>
        <dbReference type="ChEBI" id="CHEBI:37565"/>
        <dbReference type="ChEBI" id="CHEBI:58502"/>
        <dbReference type="ChEBI" id="CHEBI:60487"/>
        <dbReference type="EC" id="2.7.7.62"/>
    </reaction>
</comment>
<evidence type="ECO:0000256" key="3">
    <source>
        <dbReference type="ARBA" id="ARBA00001522"/>
    </source>
</evidence>
<evidence type="ECO:0000256" key="1">
    <source>
        <dbReference type="ARBA" id="ARBA00000312"/>
    </source>
</evidence>
<reference evidence="19" key="1">
    <citation type="submission" date="2016-10" db="EMBL/GenBank/DDBJ databases">
        <authorList>
            <person name="Varghese N."/>
            <person name="Submissions S."/>
        </authorList>
    </citation>
    <scope>NUCLEOTIDE SEQUENCE [LARGE SCALE GENOMIC DNA]</scope>
    <source>
        <strain evidence="19">CGMCC 1.6981</strain>
    </source>
</reference>
<evidence type="ECO:0000313" key="18">
    <source>
        <dbReference type="EMBL" id="SFU86722.1"/>
    </source>
</evidence>
<comment type="similarity">
    <text evidence="7">Belongs to the CobU/CobP family.</text>
</comment>
<dbReference type="STRING" id="463301.SAMN04487955_111107"/>
<keyword evidence="19" id="KW-1185">Reference proteome</keyword>
<comment type="function">
    <text evidence="4">Catalyzes ATP-dependent phosphorylation of adenosylcobinamide and addition of GMP to adenosylcobinamide phosphate.</text>
</comment>
<evidence type="ECO:0000313" key="19">
    <source>
        <dbReference type="Proteomes" id="UP000198693"/>
    </source>
</evidence>
<evidence type="ECO:0000256" key="15">
    <source>
        <dbReference type="ARBA" id="ARBA00023134"/>
    </source>
</evidence>
<comment type="catalytic activity">
    <reaction evidence="3">
        <text>adenosylcob(III)inamide + GTP = adenosylcob(III)inamide phosphate + GDP + H(+)</text>
        <dbReference type="Rhea" id="RHEA:15765"/>
        <dbReference type="ChEBI" id="CHEBI:2480"/>
        <dbReference type="ChEBI" id="CHEBI:15378"/>
        <dbReference type="ChEBI" id="CHEBI:37565"/>
        <dbReference type="ChEBI" id="CHEBI:58189"/>
        <dbReference type="ChEBI" id="CHEBI:58502"/>
        <dbReference type="EC" id="2.7.1.156"/>
    </reaction>
</comment>
<evidence type="ECO:0000256" key="10">
    <source>
        <dbReference type="ARBA" id="ARBA00022573"/>
    </source>
</evidence>
<evidence type="ECO:0000256" key="9">
    <source>
        <dbReference type="ARBA" id="ARBA00012523"/>
    </source>
</evidence>
<accession>A0A1I7JNF4</accession>
<dbReference type="UniPathway" id="UPA00148">
    <property type="reaction ID" value="UER00236"/>
</dbReference>
<dbReference type="RefSeq" id="WP_089796799.1">
    <property type="nucleotide sequence ID" value="NZ_FPBP01000011.1"/>
</dbReference>
<comment type="catalytic activity">
    <reaction evidence="1">
        <text>adenosylcob(III)inamide + ATP = adenosylcob(III)inamide phosphate + ADP + H(+)</text>
        <dbReference type="Rhea" id="RHEA:15769"/>
        <dbReference type="ChEBI" id="CHEBI:2480"/>
        <dbReference type="ChEBI" id="CHEBI:15378"/>
        <dbReference type="ChEBI" id="CHEBI:30616"/>
        <dbReference type="ChEBI" id="CHEBI:58502"/>
        <dbReference type="ChEBI" id="CHEBI:456216"/>
        <dbReference type="EC" id="2.7.1.156"/>
    </reaction>
</comment>
<comment type="pathway">
    <text evidence="6">Cofactor biosynthesis; adenosylcobalamin biosynthesis; adenosylcobalamin from cob(II)yrinate a,c-diamide: step 5/7.</text>
</comment>
<dbReference type="GO" id="GO:0005524">
    <property type="term" value="F:ATP binding"/>
    <property type="evidence" value="ECO:0007669"/>
    <property type="project" value="UniProtKB-KW"/>
</dbReference>
<evidence type="ECO:0000256" key="14">
    <source>
        <dbReference type="ARBA" id="ARBA00022840"/>
    </source>
</evidence>
<evidence type="ECO:0000256" key="4">
    <source>
        <dbReference type="ARBA" id="ARBA00003889"/>
    </source>
</evidence>
<evidence type="ECO:0000256" key="6">
    <source>
        <dbReference type="ARBA" id="ARBA00005159"/>
    </source>
</evidence>
<dbReference type="EMBL" id="FPBP01000011">
    <property type="protein sequence ID" value="SFU86722.1"/>
    <property type="molecule type" value="Genomic_DNA"/>
</dbReference>
<proteinExistence type="inferred from homology"/>
<keyword evidence="11 18" id="KW-0808">Transferase</keyword>
<sequence>MQLFIGGACAGKRDAVRSRFPGACWHSAYDGKALEAWRESLPRQGVVVLEGWERWLAAWLVEEPADDSLRERLRTLLANWRDLERETAVSVLLILPEMGRGIVPIDRAERRLRDLAGWLAQDAAACCEAVWYVRHGLVHRLSADVPTA</sequence>
<dbReference type="GO" id="GO:0009236">
    <property type="term" value="P:cobalamin biosynthetic process"/>
    <property type="evidence" value="ECO:0007669"/>
    <property type="project" value="UniProtKB-UniPathway"/>
</dbReference>
<name>A0A1I7JNF4_9GAMM</name>
<dbReference type="GO" id="GO:0008820">
    <property type="term" value="F:cobinamide phosphate guanylyltransferase activity"/>
    <property type="evidence" value="ECO:0007669"/>
    <property type="project" value="UniProtKB-EC"/>
</dbReference>
<evidence type="ECO:0000256" key="11">
    <source>
        <dbReference type="ARBA" id="ARBA00022679"/>
    </source>
</evidence>
<keyword evidence="13 18" id="KW-0418">Kinase</keyword>